<keyword evidence="1" id="KW-0812">Transmembrane</keyword>
<feature type="transmembrane region" description="Helical" evidence="1">
    <location>
        <begin position="62"/>
        <end position="82"/>
    </location>
</feature>
<sequence length="125" mass="13638">MHYVLLYVLFMVTFTQLLRYSQRRGATVLPVCAVNYVVAAILSTGALAVFGWRGLLVDQWPAAALGAVNGVLYVVTLVVLLASYRLVAVGMEVAHHVADDARRFLLWLVRGVTAVLHAEQDAAVD</sequence>
<dbReference type="EMBL" id="LAZR01051568">
    <property type="protein sequence ID" value="KKK84870.1"/>
    <property type="molecule type" value="Genomic_DNA"/>
</dbReference>
<name>A0A0F8ZFW8_9ZZZZ</name>
<evidence type="ECO:0000256" key="1">
    <source>
        <dbReference type="SAM" id="Phobius"/>
    </source>
</evidence>
<organism evidence="2">
    <name type="scientific">marine sediment metagenome</name>
    <dbReference type="NCBI Taxonomy" id="412755"/>
    <lineage>
        <taxon>unclassified sequences</taxon>
        <taxon>metagenomes</taxon>
        <taxon>ecological metagenomes</taxon>
    </lineage>
</organism>
<evidence type="ECO:0000313" key="2">
    <source>
        <dbReference type="EMBL" id="KKK84870.1"/>
    </source>
</evidence>
<accession>A0A0F8ZFW8</accession>
<feature type="transmembrane region" description="Helical" evidence="1">
    <location>
        <begin position="6"/>
        <end position="21"/>
    </location>
</feature>
<comment type="caution">
    <text evidence="2">The sequence shown here is derived from an EMBL/GenBank/DDBJ whole genome shotgun (WGS) entry which is preliminary data.</text>
</comment>
<keyword evidence="1" id="KW-0472">Membrane</keyword>
<feature type="non-terminal residue" evidence="2">
    <location>
        <position position="125"/>
    </location>
</feature>
<keyword evidence="1" id="KW-1133">Transmembrane helix</keyword>
<gene>
    <name evidence="2" type="ORF">LCGC14_2779000</name>
</gene>
<reference evidence="2" key="1">
    <citation type="journal article" date="2015" name="Nature">
        <title>Complex archaea that bridge the gap between prokaryotes and eukaryotes.</title>
        <authorList>
            <person name="Spang A."/>
            <person name="Saw J.H."/>
            <person name="Jorgensen S.L."/>
            <person name="Zaremba-Niedzwiedzka K."/>
            <person name="Martijn J."/>
            <person name="Lind A.E."/>
            <person name="van Eijk R."/>
            <person name="Schleper C."/>
            <person name="Guy L."/>
            <person name="Ettema T.J."/>
        </authorList>
    </citation>
    <scope>NUCLEOTIDE SEQUENCE</scope>
</reference>
<proteinExistence type="predicted"/>
<dbReference type="AlphaFoldDB" id="A0A0F8ZFW8"/>
<protein>
    <submittedName>
        <fullName evidence="2">Uncharacterized protein</fullName>
    </submittedName>
</protein>
<feature type="transmembrane region" description="Helical" evidence="1">
    <location>
        <begin position="28"/>
        <end position="50"/>
    </location>
</feature>